<accession>F9Y3F0</accession>
<gene>
    <name evidence="1" type="ordered locus">KVU_1731</name>
</gene>
<proteinExistence type="predicted"/>
<protein>
    <submittedName>
        <fullName evidence="1">Uncharacterized protein</fullName>
    </submittedName>
</protein>
<evidence type="ECO:0000313" key="1">
    <source>
        <dbReference type="EMBL" id="AEM41570.1"/>
    </source>
</evidence>
<dbReference type="Proteomes" id="UP000000692">
    <property type="component" value="Chromosome"/>
</dbReference>
<dbReference type="HOGENOM" id="CLU_2464913_0_0_5"/>
<dbReference type="EMBL" id="CP002018">
    <property type="protein sequence ID" value="AEM41570.1"/>
    <property type="molecule type" value="Genomic_DNA"/>
</dbReference>
<dbReference type="KEGG" id="kvl:KVU_1731"/>
<dbReference type="AlphaFoldDB" id="F9Y3F0"/>
<reference evidence="1 2" key="1">
    <citation type="journal article" date="2011" name="J. Bacteriol.">
        <title>Complete genome sequence of the industrial strain Ketogulonicigenium vulgare WSH-001.</title>
        <authorList>
            <person name="Liu L."/>
            <person name="Li Y."/>
            <person name="Zhang J."/>
            <person name="Zhou Z."/>
            <person name="Liu J."/>
            <person name="Li X."/>
            <person name="Zhou J."/>
            <person name="Du G."/>
            <person name="Wang L."/>
            <person name="Chen J."/>
        </authorList>
    </citation>
    <scope>NUCLEOTIDE SEQUENCE [LARGE SCALE GENOMIC DNA]</scope>
    <source>
        <strain evidence="1 2">WSH-001</strain>
    </source>
</reference>
<dbReference type="eggNOG" id="ENOG5033M1N">
    <property type="taxonomic scope" value="Bacteria"/>
</dbReference>
<organism evidence="1 2">
    <name type="scientific">Ketogulonicigenium vulgare (strain WSH-001)</name>
    <dbReference type="NCBI Taxonomy" id="759362"/>
    <lineage>
        <taxon>Bacteria</taxon>
        <taxon>Pseudomonadati</taxon>
        <taxon>Pseudomonadota</taxon>
        <taxon>Alphaproteobacteria</taxon>
        <taxon>Rhodobacterales</taxon>
        <taxon>Roseobacteraceae</taxon>
        <taxon>Ketogulonicigenium</taxon>
    </lineage>
</organism>
<evidence type="ECO:0000313" key="2">
    <source>
        <dbReference type="Proteomes" id="UP000000692"/>
    </source>
</evidence>
<name>F9Y3F0_KETVW</name>
<sequence>MIHRTQASSRHAQRERTAQHIRLQRDILQIRQETTLGLVVCVAYIVAHHRAFSGQFATARHGISPSYQGHTTLDATRLAQRFITIAGP</sequence>
<keyword evidence="2" id="KW-1185">Reference proteome</keyword>